<dbReference type="Pfam" id="PF03466">
    <property type="entry name" value="LysR_substrate"/>
    <property type="match status" value="1"/>
</dbReference>
<dbReference type="GO" id="GO:0006351">
    <property type="term" value="P:DNA-templated transcription"/>
    <property type="evidence" value="ECO:0007669"/>
    <property type="project" value="TreeGrafter"/>
</dbReference>
<proteinExistence type="inferred from homology"/>
<dbReference type="GO" id="GO:0003700">
    <property type="term" value="F:DNA-binding transcription factor activity"/>
    <property type="evidence" value="ECO:0007669"/>
    <property type="project" value="TreeGrafter"/>
</dbReference>
<dbReference type="HOGENOM" id="CLU_169588_3_0_6"/>
<dbReference type="PANTHER" id="PTHR30537:SF5">
    <property type="entry name" value="HTH-TYPE TRANSCRIPTIONAL ACTIVATOR TTDR-RELATED"/>
    <property type="match status" value="1"/>
</dbReference>
<reference evidence="3" key="1">
    <citation type="submission" date="2013-07" db="EMBL/GenBank/DDBJ databases">
        <title>Sub-species coevolution in mutualistic symbiosis.</title>
        <authorList>
            <person name="Murfin K."/>
            <person name="Klassen J."/>
            <person name="Lee M."/>
            <person name="Forst S."/>
            <person name="Stock P."/>
            <person name="Goodrich-Blair H."/>
        </authorList>
    </citation>
    <scope>NUCLEOTIDE SEQUENCE [LARGE SCALE GENOMIC DNA]</scope>
    <source>
        <strain evidence="3">Intermedium</strain>
    </source>
</reference>
<comment type="caution">
    <text evidence="3">The sequence shown here is derived from an EMBL/GenBank/DDBJ whole genome shotgun (WGS) entry which is preliminary data.</text>
</comment>
<organism evidence="3">
    <name type="scientific">Xenorhabdus bovienii str. Intermedium</name>
    <dbReference type="NCBI Taxonomy" id="1379677"/>
    <lineage>
        <taxon>Bacteria</taxon>
        <taxon>Pseudomonadati</taxon>
        <taxon>Pseudomonadota</taxon>
        <taxon>Gammaproteobacteria</taxon>
        <taxon>Enterobacterales</taxon>
        <taxon>Morganellaceae</taxon>
        <taxon>Xenorhabdus</taxon>
    </lineage>
</organism>
<dbReference type="EMBL" id="CBTB010000295">
    <property type="protein sequence ID" value="CDH35188.1"/>
    <property type="molecule type" value="Genomic_DNA"/>
</dbReference>
<feature type="domain" description="LysR substrate-binding" evidence="2">
    <location>
        <begin position="18"/>
        <end position="84"/>
    </location>
</feature>
<evidence type="ECO:0000313" key="3">
    <source>
        <dbReference type="EMBL" id="CDH35188.1"/>
    </source>
</evidence>
<dbReference type="Proteomes" id="UP000028480">
    <property type="component" value="Unassembled WGS sequence"/>
</dbReference>
<evidence type="ECO:0000256" key="1">
    <source>
        <dbReference type="ARBA" id="ARBA00009437"/>
    </source>
</evidence>
<dbReference type="Gene3D" id="3.40.190.290">
    <property type="match status" value="1"/>
</dbReference>
<protein>
    <submittedName>
        <fullName evidence="3">LysR family substrate-binding transcriptional regulator</fullName>
    </submittedName>
</protein>
<name>A0A077QPE3_XENBV</name>
<dbReference type="InterPro" id="IPR005119">
    <property type="entry name" value="LysR_subst-bd"/>
</dbReference>
<dbReference type="InterPro" id="IPR058163">
    <property type="entry name" value="LysR-type_TF_proteobact-type"/>
</dbReference>
<dbReference type="AlphaFoldDB" id="A0A077QPE3"/>
<accession>A0A077QPE3</accession>
<evidence type="ECO:0000259" key="2">
    <source>
        <dbReference type="Pfam" id="PF03466"/>
    </source>
</evidence>
<sequence>MQVSLVRSSVSVLGVWKNLLAIRKAVLGGFGIAMVPRVMVCEDLQTGKLVEILKGYSGKVLGVYAVYPYTRNLPLKIRLLIEHIMISYKNISHYF</sequence>
<dbReference type="PANTHER" id="PTHR30537">
    <property type="entry name" value="HTH-TYPE TRANSCRIPTIONAL REGULATOR"/>
    <property type="match status" value="1"/>
</dbReference>
<comment type="similarity">
    <text evidence="1">Belongs to the LysR transcriptional regulatory family.</text>
</comment>
<gene>
    <name evidence="3" type="ORF">XBI1_840098</name>
</gene>
<dbReference type="SUPFAM" id="SSF53850">
    <property type="entry name" value="Periplasmic binding protein-like II"/>
    <property type="match status" value="1"/>
</dbReference>
<dbReference type="GO" id="GO:0043565">
    <property type="term" value="F:sequence-specific DNA binding"/>
    <property type="evidence" value="ECO:0007669"/>
    <property type="project" value="TreeGrafter"/>
</dbReference>